<keyword evidence="1" id="KW-0812">Transmembrane</keyword>
<reference evidence="2 3" key="2">
    <citation type="submission" date="2018-11" db="EMBL/GenBank/DDBJ databases">
        <authorList>
            <consortium name="Pathogen Informatics"/>
        </authorList>
    </citation>
    <scope>NUCLEOTIDE SEQUENCE [LARGE SCALE GENOMIC DNA]</scope>
    <source>
        <strain evidence="2 3">Costa Rica</strain>
    </source>
</reference>
<organism evidence="4">
    <name type="scientific">Angiostrongylus costaricensis</name>
    <name type="common">Nematode worm</name>
    <dbReference type="NCBI Taxonomy" id="334426"/>
    <lineage>
        <taxon>Eukaryota</taxon>
        <taxon>Metazoa</taxon>
        <taxon>Ecdysozoa</taxon>
        <taxon>Nematoda</taxon>
        <taxon>Chromadorea</taxon>
        <taxon>Rhabditida</taxon>
        <taxon>Rhabditina</taxon>
        <taxon>Rhabditomorpha</taxon>
        <taxon>Strongyloidea</taxon>
        <taxon>Metastrongylidae</taxon>
        <taxon>Angiostrongylus</taxon>
    </lineage>
</organism>
<dbReference type="Proteomes" id="UP000267027">
    <property type="component" value="Unassembled WGS sequence"/>
</dbReference>
<gene>
    <name evidence="2" type="ORF">ACOC_LOCUS3206</name>
</gene>
<evidence type="ECO:0000256" key="1">
    <source>
        <dbReference type="SAM" id="Phobius"/>
    </source>
</evidence>
<dbReference type="AlphaFoldDB" id="A0A0R3PG37"/>
<evidence type="ECO:0000313" key="3">
    <source>
        <dbReference type="Proteomes" id="UP000267027"/>
    </source>
</evidence>
<proteinExistence type="predicted"/>
<evidence type="ECO:0000313" key="4">
    <source>
        <dbReference type="WBParaSite" id="ACOC_0000320501-mRNA-1"/>
    </source>
</evidence>
<reference evidence="4" key="1">
    <citation type="submission" date="2017-02" db="UniProtKB">
        <authorList>
            <consortium name="WormBaseParasite"/>
        </authorList>
    </citation>
    <scope>IDENTIFICATION</scope>
</reference>
<protein>
    <submittedName>
        <fullName evidence="4">Secreted protein</fullName>
    </submittedName>
</protein>
<sequence length="101" mass="12047">MIALRVFISSMSIACFYYFFLLYFLFRVKRNIAAYSPNMKRITFRYVICALEKNCMAPPGAVLYCYFGDDRFLQYANCHRYYALFNLDSLNPKLFSHSLRK</sequence>
<dbReference type="PANTHER" id="PTHR31389">
    <property type="entry name" value="LD39211P"/>
    <property type="match status" value="1"/>
</dbReference>
<keyword evidence="3" id="KW-1185">Reference proteome</keyword>
<dbReference type="PANTHER" id="PTHR31389:SF4">
    <property type="entry name" value="LD39211P"/>
    <property type="match status" value="1"/>
</dbReference>
<dbReference type="WBParaSite" id="ACOC_0000320501-mRNA-1">
    <property type="protein sequence ID" value="ACOC_0000320501-mRNA-1"/>
    <property type="gene ID" value="ACOC_0000320501"/>
</dbReference>
<feature type="transmembrane region" description="Helical" evidence="1">
    <location>
        <begin position="6"/>
        <end position="26"/>
    </location>
</feature>
<evidence type="ECO:0000313" key="2">
    <source>
        <dbReference type="EMBL" id="VDM54791.1"/>
    </source>
</evidence>
<keyword evidence="1" id="KW-1133">Transmembrane helix</keyword>
<name>A0A0R3PG37_ANGCS</name>
<keyword evidence="1" id="KW-0472">Membrane</keyword>
<dbReference type="EMBL" id="UYYA01000874">
    <property type="protein sequence ID" value="VDM54791.1"/>
    <property type="molecule type" value="Genomic_DNA"/>
</dbReference>
<dbReference type="OrthoDB" id="5787372at2759"/>
<accession>A0A0R3PG37</accession>